<evidence type="ECO:0000256" key="7">
    <source>
        <dbReference type="ARBA" id="ARBA00023004"/>
    </source>
</evidence>
<dbReference type="AlphaFoldDB" id="A0A0A9Z9I8"/>
<evidence type="ECO:0000256" key="3">
    <source>
        <dbReference type="ARBA" id="ARBA00022485"/>
    </source>
</evidence>
<dbReference type="GO" id="GO:0016226">
    <property type="term" value="P:iron-sulfur cluster assembly"/>
    <property type="evidence" value="ECO:0007669"/>
    <property type="project" value="UniProtKB-UniRule"/>
</dbReference>
<evidence type="ECO:0000259" key="12">
    <source>
        <dbReference type="Pfam" id="PF20922"/>
    </source>
</evidence>
<keyword evidence="3 10" id="KW-0004">4Fe-4S</keyword>
<keyword evidence="5 10" id="KW-0001">2Fe-2S</keyword>
<evidence type="ECO:0000256" key="5">
    <source>
        <dbReference type="ARBA" id="ARBA00022714"/>
    </source>
</evidence>
<dbReference type="EMBL" id="GBHO01001662">
    <property type="protein sequence ID" value="JAG41942.1"/>
    <property type="molecule type" value="Transcribed_RNA"/>
</dbReference>
<dbReference type="GO" id="GO:0009055">
    <property type="term" value="F:electron transfer activity"/>
    <property type="evidence" value="ECO:0007669"/>
    <property type="project" value="UniProtKB-UniRule"/>
</dbReference>
<feature type="region of interest" description="Fe-S binding site A" evidence="10">
    <location>
        <begin position="219"/>
        <end position="235"/>
    </location>
</feature>
<evidence type="ECO:0000256" key="4">
    <source>
        <dbReference type="ARBA" id="ARBA00022490"/>
    </source>
</evidence>
<dbReference type="PANTHER" id="PTHR13273:SF14">
    <property type="entry name" value="ANAMORSIN"/>
    <property type="match status" value="1"/>
</dbReference>
<feature type="binding site" evidence="10">
    <location>
        <position position="267"/>
    </location>
    <ligand>
        <name>[4Fe-4S] cluster</name>
        <dbReference type="ChEBI" id="CHEBI:49883"/>
    </ligand>
</feature>
<dbReference type="PANTHER" id="PTHR13273">
    <property type="entry name" value="ANAMORSIN"/>
    <property type="match status" value="1"/>
</dbReference>
<dbReference type="InterPro" id="IPR007785">
    <property type="entry name" value="Anamorsin"/>
</dbReference>
<reference evidence="13" key="1">
    <citation type="journal article" date="2014" name="PLoS ONE">
        <title>Transcriptome-Based Identification of ABC Transporters in the Western Tarnished Plant Bug Lygus hesperus.</title>
        <authorList>
            <person name="Hull J.J."/>
            <person name="Chaney K."/>
            <person name="Geib S.M."/>
            <person name="Fabrick J.A."/>
            <person name="Brent C.S."/>
            <person name="Walsh D."/>
            <person name="Lavine L.C."/>
        </authorList>
    </citation>
    <scope>NUCLEOTIDE SEQUENCE</scope>
</reference>
<comment type="caution">
    <text evidence="10">Lacks conserved residue(s) required for the propagation of feature annotation.</text>
</comment>
<feature type="binding site" evidence="10">
    <location>
        <position position="219"/>
    </location>
    <ligand>
        <name>[2Fe-2S] cluster</name>
        <dbReference type="ChEBI" id="CHEBI:190135"/>
    </ligand>
</feature>
<feature type="domain" description="Anamorsin N-terminal" evidence="12">
    <location>
        <begin position="9"/>
        <end position="164"/>
    </location>
</feature>
<dbReference type="HAMAP" id="MF_03115">
    <property type="entry name" value="Anamorsin"/>
    <property type="match status" value="1"/>
</dbReference>
<evidence type="ECO:0000256" key="9">
    <source>
        <dbReference type="ARBA" id="ARBA00023128"/>
    </source>
</evidence>
<feature type="region of interest" description="Fe-S binding site B" evidence="10">
    <location>
        <begin position="256"/>
        <end position="270"/>
    </location>
</feature>
<dbReference type="Pfam" id="PF05093">
    <property type="entry name" value="CIAPIN1"/>
    <property type="match status" value="1"/>
</dbReference>
<feature type="binding site" evidence="10">
    <location>
        <position position="259"/>
    </location>
    <ligand>
        <name>[4Fe-4S] cluster</name>
        <dbReference type="ChEBI" id="CHEBI:49883"/>
    </ligand>
</feature>
<evidence type="ECO:0000313" key="13">
    <source>
        <dbReference type="EMBL" id="JAG41942.1"/>
    </source>
</evidence>
<organism evidence="13">
    <name type="scientific">Lygus hesperus</name>
    <name type="common">Western plant bug</name>
    <dbReference type="NCBI Taxonomy" id="30085"/>
    <lineage>
        <taxon>Eukaryota</taxon>
        <taxon>Metazoa</taxon>
        <taxon>Ecdysozoa</taxon>
        <taxon>Arthropoda</taxon>
        <taxon>Hexapoda</taxon>
        <taxon>Insecta</taxon>
        <taxon>Pterygota</taxon>
        <taxon>Neoptera</taxon>
        <taxon>Paraneoptera</taxon>
        <taxon>Hemiptera</taxon>
        <taxon>Heteroptera</taxon>
        <taxon>Panheteroptera</taxon>
        <taxon>Cimicomorpha</taxon>
        <taxon>Miridae</taxon>
        <taxon>Mirini</taxon>
        <taxon>Lygus</taxon>
    </lineage>
</organism>
<comment type="domain">
    <text evidence="10">The C-terminal domain binds 2 Fe-S clusters but is otherwise mostly in an intrinsically disordered conformation.</text>
</comment>
<dbReference type="GO" id="GO:0051539">
    <property type="term" value="F:4 iron, 4 sulfur cluster binding"/>
    <property type="evidence" value="ECO:0007669"/>
    <property type="project" value="UniProtKB-KW"/>
</dbReference>
<sequence length="293" mass="30931">MVDLALKSGENVLLVNSKDVDSDAVVSLVSEISKIIGPSGSVKVENSSRLTEGDHPDSTFDVVLSGIIHPQNVVHSIEFLSVLVKATKPSGRLVIAEAVSTGEGSVRSEKELISNLKIIGIVELSGSEVKLSETQASTLKTLKGSEVKVVKYEGLKPNFEVGSSSKISLPVKLPQKPPASVEAVWKLSDTTEDDLIDSDQLLDESDLVKPDPSSLKASCGVEEGGKKKACKNCSCGLAEELLNEAKQTAPTQKSSCGNCYLGDAFRCASCPYLGMPAFKPGEKVQLDTAVADV</sequence>
<gene>
    <name evidence="13" type="primary">Ciapin1</name>
    <name evidence="13" type="ORF">CM83_39854</name>
</gene>
<name>A0A0A9Z9I8_LYGHE</name>
<keyword evidence="8 10" id="KW-0411">Iron-sulfur</keyword>
<evidence type="ECO:0000256" key="6">
    <source>
        <dbReference type="ARBA" id="ARBA00022723"/>
    </source>
</evidence>
<keyword evidence="9 10" id="KW-0496">Mitochondrion</keyword>
<accession>A0A0A9Z9I8</accession>
<dbReference type="Pfam" id="PF20922">
    <property type="entry name" value="Anamorsin_N"/>
    <property type="match status" value="1"/>
</dbReference>
<feature type="binding site" evidence="10">
    <location>
        <position position="233"/>
    </location>
    <ligand>
        <name>[2Fe-2S] cluster</name>
        <dbReference type="ChEBI" id="CHEBI:190135"/>
    </ligand>
</feature>
<dbReference type="Gene3D" id="3.40.50.150">
    <property type="entry name" value="Vaccinia Virus protein VP39"/>
    <property type="match status" value="1"/>
</dbReference>
<evidence type="ECO:0000256" key="8">
    <source>
        <dbReference type="ARBA" id="ARBA00023014"/>
    </source>
</evidence>
<feature type="binding site" evidence="10">
    <location>
        <position position="256"/>
    </location>
    <ligand>
        <name>[4Fe-4S] cluster</name>
        <dbReference type="ChEBI" id="CHEBI:49883"/>
    </ligand>
</feature>
<keyword evidence="7 10" id="KW-0408">Iron</keyword>
<comment type="cofactor">
    <cofactor evidence="10">
        <name>[2Fe-2S] cluster</name>
        <dbReference type="ChEBI" id="CHEBI:190135"/>
    </cofactor>
</comment>
<feature type="short sequence motif" description="Cx2C motif 1" evidence="10">
    <location>
        <begin position="256"/>
        <end position="259"/>
    </location>
</feature>
<keyword evidence="4 10" id="KW-0963">Cytoplasm</keyword>
<evidence type="ECO:0000259" key="11">
    <source>
        <dbReference type="Pfam" id="PF05093"/>
    </source>
</evidence>
<protein>
    <recommendedName>
        <fullName evidence="10">Anamorsin homolog</fullName>
    </recommendedName>
    <alternativeName>
        <fullName evidence="10">Fe-S cluster assembly protein DRE2 homolog</fullName>
    </alternativeName>
</protein>
<dbReference type="SUPFAM" id="SSF53335">
    <property type="entry name" value="S-adenosyl-L-methionine-dependent methyltransferases"/>
    <property type="match status" value="1"/>
</dbReference>
<comment type="subunit">
    <text evidence="10">Monomer.</text>
</comment>
<evidence type="ECO:0000256" key="10">
    <source>
        <dbReference type="HAMAP-Rule" id="MF_03115"/>
    </source>
</evidence>
<comment type="domain">
    <text evidence="10">The twin Cx2C motifs are involved in the recognition by the mitochondrial MIA40-ERV1 disulfide relay system. The formation of 2 disulfide bonds in the Cx2C motifs through dithiol/disulfide exchange reactions effectively traps the protein in the mitochondrial intermembrane space.</text>
</comment>
<dbReference type="InterPro" id="IPR046408">
    <property type="entry name" value="CIAPIN1"/>
</dbReference>
<feature type="binding site" evidence="10">
    <location>
        <position position="270"/>
    </location>
    <ligand>
        <name>[4Fe-4S] cluster</name>
        <dbReference type="ChEBI" id="CHEBI:49883"/>
    </ligand>
</feature>
<comment type="function">
    <text evidence="10">Component of the cytosolic iron-sulfur (Fe-S) protein assembly (CIA) machinery. Required for the maturation of extramitochondrial Fe-S proteins. Part of an electron transfer chain functioning in an early step of cytosolic Fe-S biogenesis, facilitating the de novo assembly of a [4Fe-4S] cluster on the cytosolic Fe-S scaffold complex. Electrons are transferred from NADPH via a FAD- and FMN-containing diflavin oxidoreductase. Together with the diflavin oxidoreductase, also required for the assembly of the diferric tyrosyl radical cofactor of ribonucleotide reductase (RNR), probably by providing electrons for reduction during radical cofactor maturation in the catalytic small subunit.</text>
</comment>
<feature type="domain" description="Anamorsin C-terminal" evidence="11">
    <location>
        <begin position="242"/>
        <end position="286"/>
    </location>
</feature>
<dbReference type="GO" id="GO:0051537">
    <property type="term" value="F:2 iron, 2 sulfur cluster binding"/>
    <property type="evidence" value="ECO:0007669"/>
    <property type="project" value="UniProtKB-UniRule"/>
</dbReference>
<proteinExistence type="inferred from homology"/>
<comment type="subcellular location">
    <subcellularLocation>
        <location evidence="10">Cytoplasm</location>
    </subcellularLocation>
    <subcellularLocation>
        <location evidence="10">Mitochondrion intermembrane space</location>
    </subcellularLocation>
</comment>
<comment type="domain">
    <text evidence="10">The N-terminal domain has structural similarity with S-adenosyl-L-methionine-dependent methyltransferases, but does not bind S-adenosyl-L-methionine. It is required for correct assembly of the 2 Fe-S clusters.</text>
</comment>
<comment type="cofactor">
    <cofactor evidence="1 10">
        <name>[4Fe-4S] cluster</name>
        <dbReference type="ChEBI" id="CHEBI:49883"/>
    </cofactor>
</comment>
<evidence type="ECO:0000256" key="2">
    <source>
        <dbReference type="ARBA" id="ARBA00008169"/>
    </source>
</evidence>
<dbReference type="GO" id="GO:0046872">
    <property type="term" value="F:metal ion binding"/>
    <property type="evidence" value="ECO:0007669"/>
    <property type="project" value="UniProtKB-KW"/>
</dbReference>
<reference evidence="13" key="2">
    <citation type="submission" date="2014-07" db="EMBL/GenBank/DDBJ databases">
        <authorList>
            <person name="Hull J."/>
        </authorList>
    </citation>
    <scope>NUCLEOTIDE SEQUENCE</scope>
</reference>
<comment type="similarity">
    <text evidence="2 10">Belongs to the anamorsin family.</text>
</comment>
<feature type="short sequence motif" description="Cx2C motif 2" evidence="10">
    <location>
        <begin position="267"/>
        <end position="270"/>
    </location>
</feature>
<feature type="binding site" evidence="10">
    <location>
        <position position="235"/>
    </location>
    <ligand>
        <name>[2Fe-2S] cluster</name>
        <dbReference type="ChEBI" id="CHEBI:190135"/>
    </ligand>
</feature>
<dbReference type="InterPro" id="IPR049011">
    <property type="entry name" value="Anamorsin_N_metazoan"/>
</dbReference>
<feature type="binding site" evidence="10">
    <location>
        <position position="230"/>
    </location>
    <ligand>
        <name>[2Fe-2S] cluster</name>
        <dbReference type="ChEBI" id="CHEBI:190135"/>
    </ligand>
</feature>
<keyword evidence="6 10" id="KW-0479">Metal-binding</keyword>
<dbReference type="GO" id="GO:0005758">
    <property type="term" value="C:mitochondrial intermembrane space"/>
    <property type="evidence" value="ECO:0007669"/>
    <property type="project" value="UniProtKB-SubCell"/>
</dbReference>
<dbReference type="InterPro" id="IPR029063">
    <property type="entry name" value="SAM-dependent_MTases_sf"/>
</dbReference>
<evidence type="ECO:0000256" key="1">
    <source>
        <dbReference type="ARBA" id="ARBA00001966"/>
    </source>
</evidence>